<accession>A0A4S1E3U2</accession>
<reference evidence="11 12" key="1">
    <citation type="submission" date="2019-04" db="EMBL/GenBank/DDBJ databases">
        <authorList>
            <person name="Liu A."/>
        </authorList>
    </citation>
    <scope>NUCLEOTIDE SEQUENCE [LARGE SCALE GENOMIC DNA]</scope>
    <source>
        <strain evidence="11 12">RZ03</strain>
    </source>
</reference>
<dbReference type="InterPro" id="IPR039426">
    <property type="entry name" value="TonB-dep_rcpt-like"/>
</dbReference>
<dbReference type="PANTHER" id="PTHR30069:SF29">
    <property type="entry name" value="HEMOGLOBIN AND HEMOGLOBIN-HAPTOGLOBIN-BINDING PROTEIN 1-RELATED"/>
    <property type="match status" value="1"/>
</dbReference>
<dbReference type="RefSeq" id="WP_135874557.1">
    <property type="nucleotide sequence ID" value="NZ_SRSO01000001.1"/>
</dbReference>
<protein>
    <submittedName>
        <fullName evidence="11">TonB-dependent receptor</fullName>
    </submittedName>
</protein>
<dbReference type="InterPro" id="IPR008969">
    <property type="entry name" value="CarboxyPept-like_regulatory"/>
</dbReference>
<gene>
    <name evidence="11" type="ORF">EM932_00975</name>
</gene>
<dbReference type="GO" id="GO:0015344">
    <property type="term" value="F:siderophore uptake transmembrane transporter activity"/>
    <property type="evidence" value="ECO:0007669"/>
    <property type="project" value="TreeGrafter"/>
</dbReference>
<dbReference type="InterPro" id="IPR037066">
    <property type="entry name" value="Plug_dom_sf"/>
</dbReference>
<proteinExistence type="inferred from homology"/>
<dbReference type="GO" id="GO:0009279">
    <property type="term" value="C:cell outer membrane"/>
    <property type="evidence" value="ECO:0007669"/>
    <property type="project" value="UniProtKB-SubCell"/>
</dbReference>
<dbReference type="Pfam" id="PF07715">
    <property type="entry name" value="Plug"/>
    <property type="match status" value="1"/>
</dbReference>
<comment type="caution">
    <text evidence="11">The sequence shown here is derived from an EMBL/GenBank/DDBJ whole genome shotgun (WGS) entry which is preliminary data.</text>
</comment>
<dbReference type="Gene3D" id="2.40.170.20">
    <property type="entry name" value="TonB-dependent receptor, beta-barrel domain"/>
    <property type="match status" value="1"/>
</dbReference>
<keyword evidence="6 8" id="KW-0472">Membrane</keyword>
<dbReference type="Gene3D" id="2.60.40.1120">
    <property type="entry name" value="Carboxypeptidase-like, regulatory domain"/>
    <property type="match status" value="1"/>
</dbReference>
<keyword evidence="11" id="KW-0675">Receptor</keyword>
<dbReference type="Pfam" id="PF13715">
    <property type="entry name" value="CarbopepD_reg_2"/>
    <property type="match status" value="1"/>
</dbReference>
<dbReference type="AlphaFoldDB" id="A0A4S1E3U2"/>
<feature type="domain" description="TonB-dependent receptor plug" evidence="9">
    <location>
        <begin position="139"/>
        <end position="216"/>
    </location>
</feature>
<evidence type="ECO:0000259" key="10">
    <source>
        <dbReference type="Pfam" id="PF14905"/>
    </source>
</evidence>
<evidence type="ECO:0000259" key="9">
    <source>
        <dbReference type="Pfam" id="PF07715"/>
    </source>
</evidence>
<evidence type="ECO:0000256" key="5">
    <source>
        <dbReference type="ARBA" id="ARBA00022729"/>
    </source>
</evidence>
<keyword evidence="4 8" id="KW-0812">Transmembrane</keyword>
<keyword evidence="12" id="KW-1185">Reference proteome</keyword>
<dbReference type="SUPFAM" id="SSF56935">
    <property type="entry name" value="Porins"/>
    <property type="match status" value="1"/>
</dbReference>
<dbReference type="Proteomes" id="UP000307602">
    <property type="component" value="Unassembled WGS sequence"/>
</dbReference>
<keyword evidence="3 8" id="KW-1134">Transmembrane beta strand</keyword>
<dbReference type="EMBL" id="SRSO01000001">
    <property type="protein sequence ID" value="TGV04728.1"/>
    <property type="molecule type" value="Genomic_DNA"/>
</dbReference>
<keyword evidence="5" id="KW-0732">Signal</keyword>
<dbReference type="Pfam" id="PF14905">
    <property type="entry name" value="OMP_b-brl_3"/>
    <property type="match status" value="1"/>
</dbReference>
<dbReference type="InterPro" id="IPR012910">
    <property type="entry name" value="Plug_dom"/>
</dbReference>
<evidence type="ECO:0000256" key="4">
    <source>
        <dbReference type="ARBA" id="ARBA00022692"/>
    </source>
</evidence>
<evidence type="ECO:0000256" key="3">
    <source>
        <dbReference type="ARBA" id="ARBA00022452"/>
    </source>
</evidence>
<dbReference type="OrthoDB" id="8764943at2"/>
<sequence>MNRLIIALLFLFSISAFGNNLSLAKNIKGIVIDAETKQPLEFATVSIYKNETLIDGIITNEKGGFSISVPNGNYALKIEYLSYTTFETDIELKQHIDLGIIPLNLDMETLNAVEIIAKKSVMEFKLDKKVFNVGKDLISQNGSLSQVLNNVPSVSVAIDGTVNLRGNPNVTILINGKPSVLTSQNNLDQIQSQNIERIEVITNPSSRYQASGTGGIINVVLKKNKTEGFSGSFTVQAGTPKDYNFSTSLNYKVKKLNLFSTIGYKNSDYKREQTANQDIINNNATTILMLDAYKNSNDEIPNIYIGGDYSFNERNSVTMSFYHDVLKNTDESKALYNYLDESQTIDSTIVRTEHYYEPQDYNQFELSYLKTFNKEGKKLMIDFQYDFWDDDELENLFTQKIVPVETTPDLLRTRNIESSNDYLIQLHYESPITTKSKFESGFRAESRVISSDYTAEEYVNNQWQIFNNIENNVDYHEKIGGVFGQFAHTLDKLSFQIGLRAEFTEIKIKDTEGEFNNSKKYNQFFPTSYLNYAFTDGSNLQLSYSRRINRPGFWQLNPFAGLSDFSAIRIGNPDLNPALSNVLELGLLTRLDKITINPSVYYNYTSNAFDFSVTKNNEAIIITKPINLDFEERIGFELSANYTPYKWLNVSGEFNYFTFEKSCNTETQNFDFRDSRWFTKLNAQLNFPKDVSVQTNFSYYAPNESLQTRIAANYNLDIALSKRFLKNKMQVTFNAQNVFDSRIEKWTTTGENFFYKGQRKRYGTRLNIALLYRFNKNITSKSRTRGSSNR</sequence>
<name>A0A4S1E3U2_9FLAO</name>
<dbReference type="InterPro" id="IPR036942">
    <property type="entry name" value="Beta-barrel_TonB_sf"/>
</dbReference>
<comment type="similarity">
    <text evidence="8">Belongs to the TonB-dependent receptor family.</text>
</comment>
<organism evidence="11 12">
    <name type="scientific">Flavivirga rizhaonensis</name>
    <dbReference type="NCBI Taxonomy" id="2559571"/>
    <lineage>
        <taxon>Bacteria</taxon>
        <taxon>Pseudomonadati</taxon>
        <taxon>Bacteroidota</taxon>
        <taxon>Flavobacteriia</taxon>
        <taxon>Flavobacteriales</taxon>
        <taxon>Flavobacteriaceae</taxon>
        <taxon>Flavivirga</taxon>
    </lineage>
</organism>
<feature type="domain" description="Outer membrane protein beta-barrel" evidence="10">
    <location>
        <begin position="370"/>
        <end position="769"/>
    </location>
</feature>
<evidence type="ECO:0000313" key="12">
    <source>
        <dbReference type="Proteomes" id="UP000307602"/>
    </source>
</evidence>
<evidence type="ECO:0000256" key="8">
    <source>
        <dbReference type="PROSITE-ProRule" id="PRU01360"/>
    </source>
</evidence>
<dbReference type="PANTHER" id="PTHR30069">
    <property type="entry name" value="TONB-DEPENDENT OUTER MEMBRANE RECEPTOR"/>
    <property type="match status" value="1"/>
</dbReference>
<dbReference type="Gene3D" id="2.170.130.10">
    <property type="entry name" value="TonB-dependent receptor, plug domain"/>
    <property type="match status" value="1"/>
</dbReference>
<comment type="subcellular location">
    <subcellularLocation>
        <location evidence="1 8">Cell outer membrane</location>
        <topology evidence="1 8">Multi-pass membrane protein</topology>
    </subcellularLocation>
</comment>
<evidence type="ECO:0000256" key="1">
    <source>
        <dbReference type="ARBA" id="ARBA00004571"/>
    </source>
</evidence>
<dbReference type="PROSITE" id="PS52016">
    <property type="entry name" value="TONB_DEPENDENT_REC_3"/>
    <property type="match status" value="1"/>
</dbReference>
<evidence type="ECO:0000313" key="11">
    <source>
        <dbReference type="EMBL" id="TGV04728.1"/>
    </source>
</evidence>
<dbReference type="SUPFAM" id="SSF49464">
    <property type="entry name" value="Carboxypeptidase regulatory domain-like"/>
    <property type="match status" value="1"/>
</dbReference>
<keyword evidence="7 8" id="KW-0998">Cell outer membrane</keyword>
<dbReference type="InterPro" id="IPR041700">
    <property type="entry name" value="OMP_b-brl_3"/>
</dbReference>
<evidence type="ECO:0000256" key="7">
    <source>
        <dbReference type="ARBA" id="ARBA00023237"/>
    </source>
</evidence>
<keyword evidence="2 8" id="KW-0813">Transport</keyword>
<evidence type="ECO:0000256" key="2">
    <source>
        <dbReference type="ARBA" id="ARBA00022448"/>
    </source>
</evidence>
<evidence type="ECO:0000256" key="6">
    <source>
        <dbReference type="ARBA" id="ARBA00023136"/>
    </source>
</evidence>
<dbReference type="GO" id="GO:0044718">
    <property type="term" value="P:siderophore transmembrane transport"/>
    <property type="evidence" value="ECO:0007669"/>
    <property type="project" value="TreeGrafter"/>
</dbReference>